<dbReference type="Gene3D" id="1.10.606.20">
    <property type="match status" value="1"/>
</dbReference>
<dbReference type="Proteomes" id="UP001424459">
    <property type="component" value="Unassembled WGS sequence"/>
</dbReference>
<gene>
    <name evidence="2" type="ORF">GCM10022281_16520</name>
</gene>
<comment type="caution">
    <text evidence="2">The sequence shown here is derived from an EMBL/GenBank/DDBJ whole genome shotgun (WGS) entry which is preliminary data.</text>
</comment>
<evidence type="ECO:0000313" key="2">
    <source>
        <dbReference type="EMBL" id="GAA4036627.1"/>
    </source>
</evidence>
<keyword evidence="3" id="KW-1185">Reference proteome</keyword>
<feature type="signal peptide" evidence="1">
    <location>
        <begin position="1"/>
        <end position="22"/>
    </location>
</feature>
<feature type="chain" id="PRO_5047127489" evidence="1">
    <location>
        <begin position="23"/>
        <end position="420"/>
    </location>
</feature>
<accession>A0ABP7U5X4</accession>
<organism evidence="2 3">
    <name type="scientific">Sphingomonas rosea</name>
    <dbReference type="NCBI Taxonomy" id="335605"/>
    <lineage>
        <taxon>Bacteria</taxon>
        <taxon>Pseudomonadati</taxon>
        <taxon>Pseudomonadota</taxon>
        <taxon>Alphaproteobacteria</taxon>
        <taxon>Sphingomonadales</taxon>
        <taxon>Sphingomonadaceae</taxon>
        <taxon>Sphingomonas</taxon>
    </lineage>
</organism>
<dbReference type="PANTHER" id="PTHR34599">
    <property type="entry name" value="PEROXIDASE-RELATED"/>
    <property type="match status" value="1"/>
</dbReference>
<dbReference type="EMBL" id="BAABBR010000001">
    <property type="protein sequence ID" value="GAA4036627.1"/>
    <property type="molecule type" value="Genomic_DNA"/>
</dbReference>
<dbReference type="CDD" id="cd03398">
    <property type="entry name" value="PAP2_haloperoxidase"/>
    <property type="match status" value="1"/>
</dbReference>
<sequence>MRHMKLLLATTLALGAAMPVRADTICEWMDFARKALPDRPPQGQLTMIRDGQGDHSETKVALAMFEALNAIDHRYKSYVGMPVGSAAADQQTAAMTAATEVLLRLAPGNRTAVQESYDLALAGVAEGQAKADAIAIGKQAAAAVLALPDIDARVKQADYRPLTTPGQWVPTALPVLGPYTVAYRPWILTSASEVRPPAPPALTSARYATDLEEVRRLGAMNSKERTSTQTLMARYRINSDEMPALREMMDQQGRRLVDNARAFALYDMVGDDAGMAMADGKLHYNFWRPITAIRNADKDDNPATSMDSGWVPLINTPMHPEYPCGHCIGAGATAELMTALGGKKPAWGVRIASGSLGTSAVQVTPDWDEWARQVSFSRTLGGVHYRFSNEAGEAMGRKVARLGLERVLQPLPAAEVRPAS</sequence>
<keyword evidence="1" id="KW-0732">Signal</keyword>
<proteinExistence type="predicted"/>
<dbReference type="InterPro" id="IPR036938">
    <property type="entry name" value="PAP2/HPO_sf"/>
</dbReference>
<dbReference type="InterPro" id="IPR052559">
    <property type="entry name" value="V-haloperoxidase"/>
</dbReference>
<evidence type="ECO:0000313" key="3">
    <source>
        <dbReference type="Proteomes" id="UP001424459"/>
    </source>
</evidence>
<dbReference type="SUPFAM" id="SSF48317">
    <property type="entry name" value="Acid phosphatase/Vanadium-dependent haloperoxidase"/>
    <property type="match status" value="1"/>
</dbReference>
<evidence type="ECO:0000256" key="1">
    <source>
        <dbReference type="SAM" id="SignalP"/>
    </source>
</evidence>
<name>A0ABP7U5X4_9SPHN</name>
<protein>
    <submittedName>
        <fullName evidence="2">Vanadium-dependent haloperoxidase</fullName>
    </submittedName>
</protein>
<reference evidence="3" key="1">
    <citation type="journal article" date="2019" name="Int. J. Syst. Evol. Microbiol.">
        <title>The Global Catalogue of Microorganisms (GCM) 10K type strain sequencing project: providing services to taxonomists for standard genome sequencing and annotation.</title>
        <authorList>
            <consortium name="The Broad Institute Genomics Platform"/>
            <consortium name="The Broad Institute Genome Sequencing Center for Infectious Disease"/>
            <person name="Wu L."/>
            <person name="Ma J."/>
        </authorList>
    </citation>
    <scope>NUCLEOTIDE SEQUENCE [LARGE SCALE GENOMIC DNA]</scope>
    <source>
        <strain evidence="3">JCM 17564</strain>
    </source>
</reference>
<dbReference type="PANTHER" id="PTHR34599:SF1">
    <property type="entry name" value="PHOSPHATIDIC ACID PHOSPHATASE TYPE 2_HALOPEROXIDASE DOMAIN-CONTAINING PROTEIN"/>
    <property type="match status" value="1"/>
</dbReference>